<dbReference type="OrthoDB" id="8909678at2"/>
<organism evidence="6 7">
    <name type="scientific">Caenimonas koreensis DSM 17982</name>
    <dbReference type="NCBI Taxonomy" id="1121255"/>
    <lineage>
        <taxon>Bacteria</taxon>
        <taxon>Pseudomonadati</taxon>
        <taxon>Pseudomonadota</taxon>
        <taxon>Betaproteobacteria</taxon>
        <taxon>Burkholderiales</taxon>
        <taxon>Comamonadaceae</taxon>
        <taxon>Caenimonas</taxon>
    </lineage>
</organism>
<evidence type="ECO:0000256" key="3">
    <source>
        <dbReference type="ARBA" id="ARBA00022989"/>
    </source>
</evidence>
<evidence type="ECO:0000313" key="6">
    <source>
        <dbReference type="EMBL" id="MRD47916.1"/>
    </source>
</evidence>
<proteinExistence type="predicted"/>
<dbReference type="AlphaFoldDB" id="A0A844B8Y0"/>
<name>A0A844B8Y0_9BURK</name>
<evidence type="ECO:0000256" key="1">
    <source>
        <dbReference type="ARBA" id="ARBA00022475"/>
    </source>
</evidence>
<dbReference type="SUPFAM" id="SSF81343">
    <property type="entry name" value="Fumarate reductase respiratory complex transmembrane subunits"/>
    <property type="match status" value="1"/>
</dbReference>
<protein>
    <submittedName>
        <fullName evidence="6">Fumarate reductase subunit C</fullName>
    </submittedName>
</protein>
<feature type="transmembrane region" description="Helical" evidence="5">
    <location>
        <begin position="37"/>
        <end position="56"/>
    </location>
</feature>
<keyword evidence="3 5" id="KW-1133">Transmembrane helix</keyword>
<feature type="transmembrane region" description="Helical" evidence="5">
    <location>
        <begin position="119"/>
        <end position="138"/>
    </location>
</feature>
<dbReference type="InterPro" id="IPR034804">
    <property type="entry name" value="SQR/QFR_C/D"/>
</dbReference>
<evidence type="ECO:0000256" key="2">
    <source>
        <dbReference type="ARBA" id="ARBA00022692"/>
    </source>
</evidence>
<dbReference type="InterPro" id="IPR003510">
    <property type="entry name" value="Fumarate_red_C"/>
</dbReference>
<evidence type="ECO:0000313" key="7">
    <source>
        <dbReference type="Proteomes" id="UP000487350"/>
    </source>
</evidence>
<keyword evidence="2 5" id="KW-0812">Transmembrane</keyword>
<evidence type="ECO:0000256" key="5">
    <source>
        <dbReference type="SAM" id="Phobius"/>
    </source>
</evidence>
<evidence type="ECO:0000256" key="4">
    <source>
        <dbReference type="ARBA" id="ARBA00023136"/>
    </source>
</evidence>
<reference evidence="6 7" key="1">
    <citation type="submission" date="2019-11" db="EMBL/GenBank/DDBJ databases">
        <title>Caenimonas koreensis gen. nov., sp. nov., isolated from activated sludge.</title>
        <authorList>
            <person name="Seung H.R."/>
        </authorList>
    </citation>
    <scope>NUCLEOTIDE SEQUENCE [LARGE SCALE GENOMIC DNA]</scope>
    <source>
        <strain evidence="6 7">EMB320</strain>
    </source>
</reference>
<comment type="caution">
    <text evidence="6">The sequence shown here is derived from an EMBL/GenBank/DDBJ whole genome shotgun (WGS) entry which is preliminary data.</text>
</comment>
<dbReference type="GO" id="GO:0016020">
    <property type="term" value="C:membrane"/>
    <property type="evidence" value="ECO:0007669"/>
    <property type="project" value="InterPro"/>
</dbReference>
<keyword evidence="1" id="KW-1003">Cell membrane</keyword>
<dbReference type="RefSeq" id="WP_153585240.1">
    <property type="nucleotide sequence ID" value="NZ_WJBU01000010.1"/>
</dbReference>
<dbReference type="Proteomes" id="UP000487350">
    <property type="component" value="Unassembled WGS sequence"/>
</dbReference>
<keyword evidence="7" id="KW-1185">Reference proteome</keyword>
<dbReference type="Pfam" id="PF02300">
    <property type="entry name" value="Fumarate_red_C"/>
    <property type="match status" value="1"/>
</dbReference>
<sequence>MKDATQHPTTTSRGYMRPMQGWWRRDPFFVRYMVREATALGVLAYAIVLAVGVVRLAQGEAAWNGWLSALRSPVSITLHLVLLACMLVHAQSWFEIMPKTMPMIFVGGKRVAAQTISRIGYAAAAAAFVAVLVIAGWLR</sequence>
<dbReference type="EMBL" id="WJBU01000010">
    <property type="protein sequence ID" value="MRD47916.1"/>
    <property type="molecule type" value="Genomic_DNA"/>
</dbReference>
<gene>
    <name evidence="6" type="ORF">GHT07_11550</name>
</gene>
<feature type="transmembrane region" description="Helical" evidence="5">
    <location>
        <begin position="76"/>
        <end position="94"/>
    </location>
</feature>
<dbReference type="Gene3D" id="1.20.1300.10">
    <property type="entry name" value="Fumarate reductase/succinate dehydrogenase, transmembrane subunit"/>
    <property type="match status" value="1"/>
</dbReference>
<accession>A0A844B8Y0</accession>
<keyword evidence="4 5" id="KW-0472">Membrane</keyword>